<evidence type="ECO:0000259" key="1">
    <source>
        <dbReference type="Pfam" id="PF00535"/>
    </source>
</evidence>
<dbReference type="EMBL" id="FQXT01000001">
    <property type="protein sequence ID" value="SHH54483.1"/>
    <property type="molecule type" value="Genomic_DNA"/>
</dbReference>
<dbReference type="OrthoDB" id="6307329at2"/>
<feature type="domain" description="Glycosyltransferase 2-like" evidence="1">
    <location>
        <begin position="5"/>
        <end position="129"/>
    </location>
</feature>
<evidence type="ECO:0000313" key="3">
    <source>
        <dbReference type="EMBL" id="SHH54483.1"/>
    </source>
</evidence>
<dbReference type="Proteomes" id="UP000184240">
    <property type="component" value="Unassembled WGS sequence"/>
</dbReference>
<proteinExistence type="predicted"/>
<dbReference type="Gene3D" id="3.90.550.10">
    <property type="entry name" value="Spore Coat Polysaccharide Biosynthesis Protein SpsA, Chain A"/>
    <property type="match status" value="1"/>
</dbReference>
<dbReference type="PANTHER" id="PTHR43685">
    <property type="entry name" value="GLYCOSYLTRANSFERASE"/>
    <property type="match status" value="1"/>
</dbReference>
<dbReference type="AlphaFoldDB" id="A0A1M5TVQ9"/>
<accession>A0A1M5TVQ9</accession>
<dbReference type="InterPro" id="IPR001173">
    <property type="entry name" value="Glyco_trans_2-like"/>
</dbReference>
<name>A0A1M5TVQ9_9FLAO</name>
<keyword evidence="3" id="KW-0808">Transferase</keyword>
<dbReference type="RefSeq" id="WP_072979940.1">
    <property type="nucleotide sequence ID" value="NZ_FQXT01000001.1"/>
</dbReference>
<dbReference type="Proteomes" id="UP000290037">
    <property type="component" value="Unassembled WGS sequence"/>
</dbReference>
<reference evidence="3" key="1">
    <citation type="submission" date="2016-11" db="EMBL/GenBank/DDBJ databases">
        <authorList>
            <person name="Jaros S."/>
            <person name="Januszkiewicz K."/>
            <person name="Wedrychowicz H."/>
        </authorList>
    </citation>
    <scope>NUCLEOTIDE SEQUENCE [LARGE SCALE GENOMIC DNA]</scope>
    <source>
        <strain evidence="3">DSM 19859</strain>
    </source>
</reference>
<evidence type="ECO:0000313" key="5">
    <source>
        <dbReference type="Proteomes" id="UP000290037"/>
    </source>
</evidence>
<dbReference type="EMBL" id="QOVN01000004">
    <property type="protein sequence ID" value="RXG28552.1"/>
    <property type="molecule type" value="Genomic_DNA"/>
</dbReference>
<reference evidence="4" key="2">
    <citation type="submission" date="2016-11" db="EMBL/GenBank/DDBJ databases">
        <authorList>
            <person name="Varghese N."/>
            <person name="Submissions S."/>
        </authorList>
    </citation>
    <scope>NUCLEOTIDE SEQUENCE [LARGE SCALE GENOMIC DNA]</scope>
    <source>
        <strain evidence="4">DSM 19859</strain>
    </source>
</reference>
<sequence>MRAISIIIPVFNKEAYLAETITSVLKQTYTHFEVLLINDGSTDCSLKVMQRFKDARIRIIDQENHGLSKTRNRGVAAAKNELIALLDADDLWLPDHLEHLVKLSENFPDAQLFATGYCELFNSGKTVKPKINTAQHEPYQITDFFTESLYQPLVIPSTLAFTKASFNFLGGFNEATTYSEDVDFLIRANLQFKMAYDPKITCHYRTGVAGQISSLNKSDLQVPKFGQLLRAHPDHQSLHIYIHTKRYFLCIFYKTEGRLDLFKKLKAKLDPSILNSKQRLLLNAPRFLLISIRKIKVFLLKKGIRLTTF</sequence>
<dbReference type="Pfam" id="PF00535">
    <property type="entry name" value="Glycos_transf_2"/>
    <property type="match status" value="1"/>
</dbReference>
<dbReference type="CDD" id="cd00761">
    <property type="entry name" value="Glyco_tranf_GTA_type"/>
    <property type="match status" value="1"/>
</dbReference>
<reference evidence="2 5" key="3">
    <citation type="submission" date="2018-07" db="EMBL/GenBank/DDBJ databases">
        <title>Leeuwenhoekiella genomics.</title>
        <authorList>
            <person name="Tahon G."/>
            <person name="Willems A."/>
        </authorList>
    </citation>
    <scope>NUCLEOTIDE SEQUENCE [LARGE SCALE GENOMIC DNA]</scope>
    <source>
        <strain evidence="2 5">LMG 24856</strain>
    </source>
</reference>
<dbReference type="InterPro" id="IPR029044">
    <property type="entry name" value="Nucleotide-diphossugar_trans"/>
</dbReference>
<organism evidence="3 4">
    <name type="scientific">Leeuwenhoekiella palythoae</name>
    <dbReference type="NCBI Taxonomy" id="573501"/>
    <lineage>
        <taxon>Bacteria</taxon>
        <taxon>Pseudomonadati</taxon>
        <taxon>Bacteroidota</taxon>
        <taxon>Flavobacteriia</taxon>
        <taxon>Flavobacteriales</taxon>
        <taxon>Flavobacteriaceae</taxon>
        <taxon>Leeuwenhoekiella</taxon>
    </lineage>
</organism>
<gene>
    <name evidence="2" type="ORF">DSM01_2012</name>
    <name evidence="3" type="ORF">SAMN04487999_0462</name>
</gene>
<dbReference type="PANTHER" id="PTHR43685:SF2">
    <property type="entry name" value="GLYCOSYLTRANSFERASE 2-LIKE DOMAIN-CONTAINING PROTEIN"/>
    <property type="match status" value="1"/>
</dbReference>
<keyword evidence="5" id="KW-1185">Reference proteome</keyword>
<dbReference type="InterPro" id="IPR050834">
    <property type="entry name" value="Glycosyltransf_2"/>
</dbReference>
<protein>
    <submittedName>
        <fullName evidence="2">Glycosyltransferase involved in cell wall biosynthesis</fullName>
    </submittedName>
    <submittedName>
        <fullName evidence="3">Glycosyltransferase involved in cell wall bisynthesis</fullName>
    </submittedName>
</protein>
<dbReference type="GO" id="GO:0016740">
    <property type="term" value="F:transferase activity"/>
    <property type="evidence" value="ECO:0007669"/>
    <property type="project" value="UniProtKB-KW"/>
</dbReference>
<dbReference type="STRING" id="573501.SAMN04487999_0462"/>
<evidence type="ECO:0000313" key="2">
    <source>
        <dbReference type="EMBL" id="RXG28552.1"/>
    </source>
</evidence>
<dbReference type="SUPFAM" id="SSF53448">
    <property type="entry name" value="Nucleotide-diphospho-sugar transferases"/>
    <property type="match status" value="1"/>
</dbReference>
<evidence type="ECO:0000313" key="4">
    <source>
        <dbReference type="Proteomes" id="UP000184240"/>
    </source>
</evidence>